<dbReference type="SUPFAM" id="SSF56176">
    <property type="entry name" value="FAD-binding/transporter-associated domain-like"/>
    <property type="match status" value="1"/>
</dbReference>
<evidence type="ECO:0000256" key="1">
    <source>
        <dbReference type="SAM" id="Phobius"/>
    </source>
</evidence>
<evidence type="ECO:0000313" key="2">
    <source>
        <dbReference type="EMBL" id="KAF2715312.1"/>
    </source>
</evidence>
<keyword evidence="1" id="KW-0472">Membrane</keyword>
<keyword evidence="1" id="KW-1133">Transmembrane helix</keyword>
<proteinExistence type="predicted"/>
<dbReference type="AlphaFoldDB" id="A0A6G1KS52"/>
<dbReference type="GO" id="GO:0050660">
    <property type="term" value="F:flavin adenine dinucleotide binding"/>
    <property type="evidence" value="ECO:0007669"/>
    <property type="project" value="InterPro"/>
</dbReference>
<evidence type="ECO:0000313" key="3">
    <source>
        <dbReference type="Proteomes" id="UP000799428"/>
    </source>
</evidence>
<gene>
    <name evidence="2" type="ORF">K504DRAFT_497184</name>
</gene>
<organism evidence="2 3">
    <name type="scientific">Pleomassaria siparia CBS 279.74</name>
    <dbReference type="NCBI Taxonomy" id="1314801"/>
    <lineage>
        <taxon>Eukaryota</taxon>
        <taxon>Fungi</taxon>
        <taxon>Dikarya</taxon>
        <taxon>Ascomycota</taxon>
        <taxon>Pezizomycotina</taxon>
        <taxon>Dothideomycetes</taxon>
        <taxon>Pleosporomycetidae</taxon>
        <taxon>Pleosporales</taxon>
        <taxon>Pleomassariaceae</taxon>
        <taxon>Pleomassaria</taxon>
    </lineage>
</organism>
<dbReference type="Gene3D" id="3.30.465.10">
    <property type="match status" value="2"/>
</dbReference>
<dbReference type="Proteomes" id="UP000799428">
    <property type="component" value="Unassembled WGS sequence"/>
</dbReference>
<dbReference type="EMBL" id="MU005764">
    <property type="protein sequence ID" value="KAF2715312.1"/>
    <property type="molecule type" value="Genomic_DNA"/>
</dbReference>
<name>A0A6G1KS52_9PLEO</name>
<dbReference type="OrthoDB" id="9983560at2759"/>
<dbReference type="InterPro" id="IPR036318">
    <property type="entry name" value="FAD-bd_PCMH-like_sf"/>
</dbReference>
<accession>A0A6G1KS52</accession>
<keyword evidence="1" id="KW-0812">Transmembrane</keyword>
<protein>
    <recommendedName>
        <fullName evidence="4">FAD linked oxidase N-terminal domain-containing protein</fullName>
    </recommendedName>
</protein>
<sequence length="218" mass="23113">MGHSVAGYRSPWLVGFVFMAGLPQSGTVATLPYWPLMWFWAHSWVIGQVSINIFHFPGNVGGVENQNVPGADSLGCNPFLPPQSSCTLGNYVSYAVKVQTVADTPKTLAFAQDNNIRLVIRNTGHDYNGKSTGMGNLYWALCGGGGSAYGIVMSMTAKFHSPVSVASASLSFATSSTPSDAPGVENYWGVVKTFMKSLPGFVDEGLQVTFTVAPGAFA</sequence>
<reference evidence="2" key="1">
    <citation type="journal article" date="2020" name="Stud. Mycol.">
        <title>101 Dothideomycetes genomes: a test case for predicting lifestyles and emergence of pathogens.</title>
        <authorList>
            <person name="Haridas S."/>
            <person name="Albert R."/>
            <person name="Binder M."/>
            <person name="Bloem J."/>
            <person name="Labutti K."/>
            <person name="Salamov A."/>
            <person name="Andreopoulos B."/>
            <person name="Baker S."/>
            <person name="Barry K."/>
            <person name="Bills G."/>
            <person name="Bluhm B."/>
            <person name="Cannon C."/>
            <person name="Castanera R."/>
            <person name="Culley D."/>
            <person name="Daum C."/>
            <person name="Ezra D."/>
            <person name="Gonzalez J."/>
            <person name="Henrissat B."/>
            <person name="Kuo A."/>
            <person name="Liang C."/>
            <person name="Lipzen A."/>
            <person name="Lutzoni F."/>
            <person name="Magnuson J."/>
            <person name="Mondo S."/>
            <person name="Nolan M."/>
            <person name="Ohm R."/>
            <person name="Pangilinan J."/>
            <person name="Park H.-J."/>
            <person name="Ramirez L."/>
            <person name="Alfaro M."/>
            <person name="Sun H."/>
            <person name="Tritt A."/>
            <person name="Yoshinaga Y."/>
            <person name="Zwiers L.-H."/>
            <person name="Turgeon B."/>
            <person name="Goodwin S."/>
            <person name="Spatafora J."/>
            <person name="Crous P."/>
            <person name="Grigoriev I."/>
        </authorList>
    </citation>
    <scope>NUCLEOTIDE SEQUENCE</scope>
    <source>
        <strain evidence="2">CBS 279.74</strain>
    </source>
</reference>
<feature type="transmembrane region" description="Helical" evidence="1">
    <location>
        <begin position="12"/>
        <end position="34"/>
    </location>
</feature>
<dbReference type="InterPro" id="IPR016169">
    <property type="entry name" value="FAD-bd_PCMH_sub2"/>
</dbReference>
<keyword evidence="3" id="KW-1185">Reference proteome</keyword>
<evidence type="ECO:0008006" key="4">
    <source>
        <dbReference type="Google" id="ProtNLM"/>
    </source>
</evidence>